<organism evidence="1 2">
    <name type="scientific">Paramuricea clavata</name>
    <name type="common">Red gorgonian</name>
    <name type="synonym">Violescent sea-whip</name>
    <dbReference type="NCBI Taxonomy" id="317549"/>
    <lineage>
        <taxon>Eukaryota</taxon>
        <taxon>Metazoa</taxon>
        <taxon>Cnidaria</taxon>
        <taxon>Anthozoa</taxon>
        <taxon>Octocorallia</taxon>
        <taxon>Malacalcyonacea</taxon>
        <taxon>Plexauridae</taxon>
        <taxon>Paramuricea</taxon>
    </lineage>
</organism>
<gene>
    <name evidence="1" type="ORF">PACLA_8A014088</name>
</gene>
<evidence type="ECO:0000313" key="2">
    <source>
        <dbReference type="Proteomes" id="UP001152795"/>
    </source>
</evidence>
<name>A0A7D9E6D0_PARCT</name>
<dbReference type="InterPro" id="IPR008042">
    <property type="entry name" value="Retrotrans_Pao"/>
</dbReference>
<dbReference type="Proteomes" id="UP001152795">
    <property type="component" value="Unassembled WGS sequence"/>
</dbReference>
<dbReference type="PANTHER" id="PTHR47331">
    <property type="entry name" value="PHD-TYPE DOMAIN-CONTAINING PROTEIN"/>
    <property type="match status" value="1"/>
</dbReference>
<dbReference type="AlphaFoldDB" id="A0A7D9E6D0"/>
<feature type="non-terminal residue" evidence="1">
    <location>
        <position position="351"/>
    </location>
</feature>
<dbReference type="EMBL" id="CACRXK020004433">
    <property type="protein sequence ID" value="CAB4002727.1"/>
    <property type="molecule type" value="Genomic_DNA"/>
</dbReference>
<reference evidence="1" key="1">
    <citation type="submission" date="2020-04" db="EMBL/GenBank/DDBJ databases">
        <authorList>
            <person name="Alioto T."/>
            <person name="Alioto T."/>
            <person name="Gomez Garrido J."/>
        </authorList>
    </citation>
    <scope>NUCLEOTIDE SEQUENCE</scope>
    <source>
        <strain evidence="1">A484AB</strain>
    </source>
</reference>
<evidence type="ECO:0000313" key="1">
    <source>
        <dbReference type="EMBL" id="CAB4002727.1"/>
    </source>
</evidence>
<dbReference type="OrthoDB" id="6763714at2759"/>
<accession>A0A7D9E6D0</accession>
<dbReference type="InterPro" id="IPR040676">
    <property type="entry name" value="DUF5641"/>
</dbReference>
<dbReference type="Pfam" id="PF18701">
    <property type="entry name" value="DUF5641"/>
    <property type="match status" value="1"/>
</dbReference>
<proteinExistence type="predicted"/>
<keyword evidence="2" id="KW-1185">Reference proteome</keyword>
<protein>
    <submittedName>
        <fullName evidence="1">Uncharacterized protein</fullName>
    </submittedName>
</protein>
<dbReference type="Pfam" id="PF05380">
    <property type="entry name" value="Peptidase_A17"/>
    <property type="match status" value="1"/>
</dbReference>
<comment type="caution">
    <text evidence="1">The sequence shown here is derived from an EMBL/GenBank/DDBJ whole genome shotgun (WGS) entry which is preliminary data.</text>
</comment>
<sequence length="351" mass="40139">LERLNNVHVPRCYFQDNGLSKTIQLHCFSDASKAAYAAAVYIRSSYSDGHIDVNLVTAKTRVAPLQKQSIPRLELLGANILVRLAANPEADWPQTAESKETEFTKDEVVKNPVKQTHALASSAPRTIEKDDVSNVNLEAIIDCNRYSSKTKLLRVTALVLKFVKHLKLEEGARTTEPVEINAKELLEAEMLWLKSIQSAAFETEFRLLKSKKEKNQLINQLNLFLDERDDSHFEIACTNKTLTKRAKYQNRILKNFTDQWKKEYLVSIREASRSETNRKESIEVGDVVILKDGNQPRTFWRLAKIETLIPSKDKIVRSVMVKVLGNDKKKPILLRRPIQHLVPLEVRSKLD</sequence>